<dbReference type="Gene3D" id="3.40.30.10">
    <property type="entry name" value="Glutaredoxin"/>
    <property type="match status" value="1"/>
</dbReference>
<dbReference type="Proteomes" id="UP000294498">
    <property type="component" value="Unassembled WGS sequence"/>
</dbReference>
<dbReference type="PANTHER" id="PTHR12151">
    <property type="entry name" value="ELECTRON TRANSPORT PROTIN SCO1/SENC FAMILY MEMBER"/>
    <property type="match status" value="1"/>
</dbReference>
<dbReference type="CDD" id="cd02968">
    <property type="entry name" value="SCO"/>
    <property type="match status" value="1"/>
</dbReference>
<evidence type="ECO:0000313" key="6">
    <source>
        <dbReference type="EMBL" id="TDW99639.1"/>
    </source>
</evidence>
<dbReference type="PROSITE" id="PS51352">
    <property type="entry name" value="THIOREDOXIN_2"/>
    <property type="match status" value="1"/>
</dbReference>
<reference evidence="6 7" key="1">
    <citation type="submission" date="2019-03" db="EMBL/GenBank/DDBJ databases">
        <title>Genomic Encyclopedia of Type Strains, Phase IV (KMG-IV): sequencing the most valuable type-strain genomes for metagenomic binning, comparative biology and taxonomic classification.</title>
        <authorList>
            <person name="Goeker M."/>
        </authorList>
    </citation>
    <scope>NUCLEOTIDE SEQUENCE [LARGE SCALE GENOMIC DNA]</scope>
    <source>
        <strain evidence="6 7">DSM 100059</strain>
    </source>
</reference>
<evidence type="ECO:0000256" key="1">
    <source>
        <dbReference type="ARBA" id="ARBA00010996"/>
    </source>
</evidence>
<dbReference type="PANTHER" id="PTHR12151:SF25">
    <property type="entry name" value="LINALOOL DEHYDRATASE_ISOMERASE DOMAIN-CONTAINING PROTEIN"/>
    <property type="match status" value="1"/>
</dbReference>
<keyword evidence="2 3" id="KW-0186">Copper</keyword>
<dbReference type="InterPro" id="IPR036249">
    <property type="entry name" value="Thioredoxin-like_sf"/>
</dbReference>
<keyword evidence="4" id="KW-1015">Disulfide bond</keyword>
<evidence type="ECO:0000256" key="3">
    <source>
        <dbReference type="PIRSR" id="PIRSR603782-1"/>
    </source>
</evidence>
<keyword evidence="3" id="KW-0479">Metal-binding</keyword>
<feature type="binding site" evidence="3">
    <location>
        <position position="87"/>
    </location>
    <ligand>
        <name>Cu cation</name>
        <dbReference type="ChEBI" id="CHEBI:23378"/>
    </ligand>
</feature>
<dbReference type="InterPro" id="IPR003782">
    <property type="entry name" value="SCO1/SenC"/>
</dbReference>
<dbReference type="GO" id="GO:0046872">
    <property type="term" value="F:metal ion binding"/>
    <property type="evidence" value="ECO:0007669"/>
    <property type="project" value="UniProtKB-KW"/>
</dbReference>
<feature type="binding site" evidence="3">
    <location>
        <position position="175"/>
    </location>
    <ligand>
        <name>Cu cation</name>
        <dbReference type="ChEBI" id="CHEBI:23378"/>
    </ligand>
</feature>
<comment type="caution">
    <text evidence="6">The sequence shown here is derived from an EMBL/GenBank/DDBJ whole genome shotgun (WGS) entry which is preliminary data.</text>
</comment>
<evidence type="ECO:0000259" key="5">
    <source>
        <dbReference type="PROSITE" id="PS51352"/>
    </source>
</evidence>
<accession>A0A4R8DNK9</accession>
<organism evidence="6 7">
    <name type="scientific">Dinghuibacter silviterrae</name>
    <dbReference type="NCBI Taxonomy" id="1539049"/>
    <lineage>
        <taxon>Bacteria</taxon>
        <taxon>Pseudomonadati</taxon>
        <taxon>Bacteroidota</taxon>
        <taxon>Chitinophagia</taxon>
        <taxon>Chitinophagales</taxon>
        <taxon>Chitinophagaceae</taxon>
        <taxon>Dinghuibacter</taxon>
    </lineage>
</organism>
<evidence type="ECO:0000256" key="4">
    <source>
        <dbReference type="PIRSR" id="PIRSR603782-2"/>
    </source>
</evidence>
<dbReference type="AlphaFoldDB" id="A0A4R8DNK9"/>
<evidence type="ECO:0000256" key="2">
    <source>
        <dbReference type="ARBA" id="ARBA00023008"/>
    </source>
</evidence>
<keyword evidence="7" id="KW-1185">Reference proteome</keyword>
<feature type="disulfide bond" description="Redox-active" evidence="4">
    <location>
        <begin position="87"/>
        <end position="91"/>
    </location>
</feature>
<dbReference type="InterPro" id="IPR013766">
    <property type="entry name" value="Thioredoxin_domain"/>
</dbReference>
<gene>
    <name evidence="6" type="ORF">EDB95_0649</name>
</gene>
<dbReference type="Pfam" id="PF02630">
    <property type="entry name" value="SCO1-SenC"/>
    <property type="match status" value="1"/>
</dbReference>
<proteinExistence type="inferred from homology"/>
<name>A0A4R8DNK9_9BACT</name>
<comment type="similarity">
    <text evidence="1">Belongs to the SCO1/2 family.</text>
</comment>
<protein>
    <submittedName>
        <fullName evidence="6">Protein SCO1/2</fullName>
    </submittedName>
</protein>
<dbReference type="EMBL" id="SODV01000001">
    <property type="protein sequence ID" value="TDW99639.1"/>
    <property type="molecule type" value="Genomic_DNA"/>
</dbReference>
<evidence type="ECO:0000313" key="7">
    <source>
        <dbReference type="Proteomes" id="UP000294498"/>
    </source>
</evidence>
<feature type="domain" description="Thioredoxin" evidence="5">
    <location>
        <begin position="49"/>
        <end position="209"/>
    </location>
</feature>
<sequence length="226" mass="26078">MIVMCVVIFVPLICYFLVKAYSEKALVMPGHYIADTIVEVTDHGKQTFDTVWHVIPDFTLTNQLGQKVSLQDAKGKIIVADFFFTHCPSFCPTLTRNMQHLQQMFLTNDTIVQFVSFSVDPERDSVPVLKEYADRFGVLHHNWWMLTGSKDSIYTLAERDFKVAAMDSGHQNFVHTDRMVLLDKDRFVRGYYNGQDTADMARLAGDIVLLTLEKKKNEKRNLFNRE</sequence>
<feature type="binding site" evidence="3">
    <location>
        <position position="91"/>
    </location>
    <ligand>
        <name>Cu cation</name>
        <dbReference type="ChEBI" id="CHEBI:23378"/>
    </ligand>
</feature>
<dbReference type="SUPFAM" id="SSF52833">
    <property type="entry name" value="Thioredoxin-like"/>
    <property type="match status" value="1"/>
</dbReference>